<comment type="caution">
    <text evidence="1">The sequence shown here is derived from an EMBL/GenBank/DDBJ whole genome shotgun (WGS) entry which is preliminary data.</text>
</comment>
<name>A0ABX2Q1G2_9BACT</name>
<sequence>MPYLINCSLLLRRGLLLASLLWLTVGAAWAQSDSLRQLTKQFERQAQQMPREQLFLHIDRPLYLSGETMWFKVYAVGGAASRPLALSSVAYVEILDAKQQPVLRDKVALQNATGQGTLALPASLASGRYTVRAYTRWMQNYGPEAYFHGTVTVVNTFASSGAIPAPDSAALTAQFFPEGGYLVRGLRSKVAFQVTDRRGRSVAATGTVLDAQGAVVATFATRHGGRGSFMLTPAATGSTAYSAVVIPLPAATTSVSTKATASTSRLPAVRDQGYVLSIVPSLLVGHLKVVVQATADQPDNVLLLVHARQQQALARAIYLTAGRGEFSFKEDLLLDGVSHFTLFSEAHQPLCERLFFRVPRRTLPITARPSQPLYAPRSKVSLTVTAGNNASQPASLSVAVYRLDSLNSVPTISIEHYLGLTSELRGAVADPGYYFTATGPEATAATEDLLLTQGWSRFRWNDEALKRPAALPTFLPELHGPVVRARLTRANSTEPQPGLLTYFSIPGRTVRLYNDQSDANGILQFKPVSLYGPQTVMLQTDPRQDTTSRLTLLDPFSEQFTPFPAPTFILMPRFQTDYARRHLQAQVQTVYAGKKYDRYRTQPIDTIPFYGQPSASYRLDEYTRFKVLEEVLREYVPGVQVRIRKDGFHYQVFNEPTRTFFEQDPLVLLDGVPVANINKIMAIPAIKIRRLDVLTSRYLQGGASYSGLVSFSTYKGDLEGFQLDPRVLIQEYEGLQEQREFYAPRYDTPEQQRSRRPDMRELLYWNPAVTVTSPGAAPQPLEFFTGDQPGRYLIEVQGLDASGAAGSSRSTFEVQPSL</sequence>
<protein>
    <recommendedName>
        <fullName evidence="3">Macroglobulin domain-containing protein</fullName>
    </recommendedName>
</protein>
<dbReference type="Gene3D" id="2.60.40.1930">
    <property type="match status" value="1"/>
</dbReference>
<dbReference type="EMBL" id="JABKAV010000016">
    <property type="protein sequence ID" value="NVO84768.1"/>
    <property type="molecule type" value="Genomic_DNA"/>
</dbReference>
<dbReference type="Proteomes" id="UP000626554">
    <property type="component" value="Unassembled WGS sequence"/>
</dbReference>
<reference evidence="1 2" key="1">
    <citation type="submission" date="2020-05" db="EMBL/GenBank/DDBJ databases">
        <title>Hymenobacter terrestris sp. nov. and Hymenobacter lapidiphilus sp. nov., isolated from regoliths in Antarctica.</title>
        <authorList>
            <person name="Sedlacek I."/>
            <person name="Pantucek R."/>
            <person name="Zeman M."/>
            <person name="Holochova P."/>
            <person name="Kralova S."/>
            <person name="Stankova E."/>
            <person name="Sedo O."/>
            <person name="Micenkova L."/>
            <person name="Svec P."/>
            <person name="Gupta V."/>
            <person name="Sood U."/>
            <person name="Korpole U.S."/>
            <person name="Lal R."/>
        </authorList>
    </citation>
    <scope>NUCLEOTIDE SEQUENCE [LARGE SCALE GENOMIC DNA]</scope>
    <source>
        <strain evidence="1 2">P5252</strain>
    </source>
</reference>
<evidence type="ECO:0008006" key="3">
    <source>
        <dbReference type="Google" id="ProtNLM"/>
    </source>
</evidence>
<dbReference type="RefSeq" id="WP_176899449.1">
    <property type="nucleotide sequence ID" value="NZ_JABKAV010000016.1"/>
</dbReference>
<gene>
    <name evidence="1" type="ORF">HW556_07725</name>
</gene>
<accession>A0ABX2Q1G2</accession>
<evidence type="ECO:0000313" key="2">
    <source>
        <dbReference type="Proteomes" id="UP000626554"/>
    </source>
</evidence>
<organism evidence="1 2">
    <name type="scientific">Hymenobacter terrestris</name>
    <dbReference type="NCBI Taxonomy" id="2748310"/>
    <lineage>
        <taxon>Bacteria</taxon>
        <taxon>Pseudomonadati</taxon>
        <taxon>Bacteroidota</taxon>
        <taxon>Cytophagia</taxon>
        <taxon>Cytophagales</taxon>
        <taxon>Hymenobacteraceae</taxon>
        <taxon>Hymenobacter</taxon>
    </lineage>
</organism>
<evidence type="ECO:0000313" key="1">
    <source>
        <dbReference type="EMBL" id="NVO84768.1"/>
    </source>
</evidence>
<keyword evidence="2" id="KW-1185">Reference proteome</keyword>
<proteinExistence type="predicted"/>